<evidence type="ECO:0000256" key="3">
    <source>
        <dbReference type="ARBA" id="ARBA00022578"/>
    </source>
</evidence>
<evidence type="ECO:0000256" key="4">
    <source>
        <dbReference type="ARBA" id="ARBA00023125"/>
    </source>
</evidence>
<dbReference type="Proteomes" id="UP000782312">
    <property type="component" value="Unassembled WGS sequence"/>
</dbReference>
<keyword evidence="5" id="KW-0233">DNA recombination</keyword>
<proteinExistence type="inferred from homology"/>
<reference evidence="6" key="1">
    <citation type="submission" date="2020-07" db="EMBL/GenBank/DDBJ databases">
        <title>Huge and variable diversity of episymbiotic CPR bacteria and DPANN archaea in groundwater ecosystems.</title>
        <authorList>
            <person name="He C.Y."/>
            <person name="Keren R."/>
            <person name="Whittaker M."/>
            <person name="Farag I.F."/>
            <person name="Doudna J."/>
            <person name="Cate J.H.D."/>
            <person name="Banfield J.F."/>
        </authorList>
    </citation>
    <scope>NUCLEOTIDE SEQUENCE</scope>
    <source>
        <strain evidence="6">NC_groundwater_763_Ag_S-0.2um_68_21</strain>
    </source>
</reference>
<dbReference type="EMBL" id="JACPUR010000001">
    <property type="protein sequence ID" value="MBI3125996.1"/>
    <property type="molecule type" value="Genomic_DNA"/>
</dbReference>
<evidence type="ECO:0000256" key="2">
    <source>
        <dbReference type="ARBA" id="ARBA00010961"/>
    </source>
</evidence>
<comment type="similarity">
    <text evidence="2">Belongs to the transposase mutator family.</text>
</comment>
<name>A0A932MNA7_UNCTE</name>
<evidence type="ECO:0000256" key="1">
    <source>
        <dbReference type="ARBA" id="ARBA00002190"/>
    </source>
</evidence>
<gene>
    <name evidence="6" type="ORF">HYZ11_00140</name>
</gene>
<protein>
    <submittedName>
        <fullName evidence="6">Transposase</fullName>
    </submittedName>
</protein>
<dbReference type="InterPro" id="IPR001207">
    <property type="entry name" value="Transposase_mutator"/>
</dbReference>
<dbReference type="AlphaFoldDB" id="A0A932MNA7"/>
<comment type="caution">
    <text evidence="6">The sequence shown here is derived from an EMBL/GenBank/DDBJ whole genome shotgun (WGS) entry which is preliminary data.</text>
</comment>
<dbReference type="GO" id="GO:0003677">
    <property type="term" value="F:DNA binding"/>
    <property type="evidence" value="ECO:0007669"/>
    <property type="project" value="UniProtKB-KW"/>
</dbReference>
<evidence type="ECO:0000256" key="5">
    <source>
        <dbReference type="ARBA" id="ARBA00023172"/>
    </source>
</evidence>
<organism evidence="6 7">
    <name type="scientific">Tectimicrobiota bacterium</name>
    <dbReference type="NCBI Taxonomy" id="2528274"/>
    <lineage>
        <taxon>Bacteria</taxon>
        <taxon>Pseudomonadati</taxon>
        <taxon>Nitrospinota/Tectimicrobiota group</taxon>
        <taxon>Candidatus Tectimicrobiota</taxon>
    </lineage>
</organism>
<comment type="function">
    <text evidence="1">Required for the transposition of the insertion element.</text>
</comment>
<accession>A0A932MNA7</accession>
<keyword evidence="4" id="KW-0238">DNA-binding</keyword>
<evidence type="ECO:0000313" key="6">
    <source>
        <dbReference type="EMBL" id="MBI3125996.1"/>
    </source>
</evidence>
<keyword evidence="3" id="KW-0815">Transposition</keyword>
<sequence length="78" mass="8561">MGTESAKVLAPFLMGLLERGLDVSRGILVVIDGGKGLRKAVELVFNRGARRALVQRCHWHKRENVVKPLPTRARSTAG</sequence>
<dbReference type="GO" id="GO:0006313">
    <property type="term" value="P:DNA transposition"/>
    <property type="evidence" value="ECO:0007669"/>
    <property type="project" value="InterPro"/>
</dbReference>
<dbReference type="Pfam" id="PF00872">
    <property type="entry name" value="Transposase_mut"/>
    <property type="match status" value="1"/>
</dbReference>
<evidence type="ECO:0000313" key="7">
    <source>
        <dbReference type="Proteomes" id="UP000782312"/>
    </source>
</evidence>
<dbReference type="GO" id="GO:0004803">
    <property type="term" value="F:transposase activity"/>
    <property type="evidence" value="ECO:0007669"/>
    <property type="project" value="InterPro"/>
</dbReference>